<name>A0A7J6BLU4_9TELE</name>
<feature type="region of interest" description="Disordered" evidence="1">
    <location>
        <begin position="1"/>
        <end position="78"/>
    </location>
</feature>
<gene>
    <name evidence="2" type="ORF">G5714_024615</name>
</gene>
<protein>
    <submittedName>
        <fullName evidence="2">Uncharacterized protein</fullName>
    </submittedName>
</protein>
<dbReference type="Proteomes" id="UP000579812">
    <property type="component" value="Unassembled WGS sequence"/>
</dbReference>
<evidence type="ECO:0000313" key="3">
    <source>
        <dbReference type="Proteomes" id="UP000579812"/>
    </source>
</evidence>
<evidence type="ECO:0000256" key="1">
    <source>
        <dbReference type="SAM" id="MobiDB-lite"/>
    </source>
</evidence>
<feature type="compositionally biased region" description="Basic and acidic residues" evidence="1">
    <location>
        <begin position="38"/>
        <end position="52"/>
    </location>
</feature>
<organism evidence="2 3">
    <name type="scientific">Onychostoma macrolepis</name>
    <dbReference type="NCBI Taxonomy" id="369639"/>
    <lineage>
        <taxon>Eukaryota</taxon>
        <taxon>Metazoa</taxon>
        <taxon>Chordata</taxon>
        <taxon>Craniata</taxon>
        <taxon>Vertebrata</taxon>
        <taxon>Euteleostomi</taxon>
        <taxon>Actinopterygii</taxon>
        <taxon>Neopterygii</taxon>
        <taxon>Teleostei</taxon>
        <taxon>Ostariophysi</taxon>
        <taxon>Cypriniformes</taxon>
        <taxon>Cyprinidae</taxon>
        <taxon>Acrossocheilinae</taxon>
        <taxon>Onychostoma</taxon>
    </lineage>
</organism>
<accession>A0A7J6BLU4</accession>
<sequence length="78" mass="8541">MTQRGGRQKRPRPSGAVSHRDLKGRGGSTLPRRRAKRPRSDDAMTQREEGRNGHAHPGRGQSQRPETPGTVAPSPPAR</sequence>
<dbReference type="AlphaFoldDB" id="A0A7J6BLU4"/>
<proteinExistence type="predicted"/>
<dbReference type="EMBL" id="JAAMOB010000044">
    <property type="protein sequence ID" value="KAF4094622.1"/>
    <property type="molecule type" value="Genomic_DNA"/>
</dbReference>
<comment type="caution">
    <text evidence="2">The sequence shown here is derived from an EMBL/GenBank/DDBJ whole genome shotgun (WGS) entry which is preliminary data.</text>
</comment>
<reference evidence="2 3" key="1">
    <citation type="submission" date="2020-04" db="EMBL/GenBank/DDBJ databases">
        <title>Chromosome-level genome assembly of a cyprinid fish Onychostoma macrolepis by integration of Nanopore Sequencing, Bionano and Hi-C technology.</title>
        <authorList>
            <person name="Wang D."/>
        </authorList>
    </citation>
    <scope>NUCLEOTIDE SEQUENCE [LARGE SCALE GENOMIC DNA]</scope>
    <source>
        <strain evidence="2">SWU-2019</strain>
        <tissue evidence="2">Muscle</tissue>
    </source>
</reference>
<keyword evidence="3" id="KW-1185">Reference proteome</keyword>
<evidence type="ECO:0000313" key="2">
    <source>
        <dbReference type="EMBL" id="KAF4094622.1"/>
    </source>
</evidence>
<feature type="compositionally biased region" description="Basic residues" evidence="1">
    <location>
        <begin position="1"/>
        <end position="12"/>
    </location>
</feature>